<gene>
    <name evidence="1" type="ORF">CINF_0376</name>
</gene>
<dbReference type="AlphaFoldDB" id="A0A7H9CFP4"/>
<dbReference type="Gene3D" id="3.30.1230.10">
    <property type="entry name" value="YlxR-like"/>
    <property type="match status" value="1"/>
</dbReference>
<dbReference type="SUPFAM" id="SSF64376">
    <property type="entry name" value="YlxR-like"/>
    <property type="match status" value="1"/>
</dbReference>
<evidence type="ECO:0000313" key="1">
    <source>
        <dbReference type="EMBL" id="QLI04916.1"/>
    </source>
</evidence>
<sequence length="79" mass="9359">MRKFHKAIRMCIACKKRDYQHLLKRFACVDSKLVSNPKNMRSFYLCDDCIATKDEKKLSKILSRLKISFASLKEILKYV</sequence>
<dbReference type="KEGG" id="cinf:CINF_0376"/>
<protein>
    <submittedName>
        <fullName evidence="1">Putative RNA-binding protein (DUF448 domain)</fullName>
    </submittedName>
</protein>
<keyword evidence="2" id="KW-1185">Reference proteome</keyword>
<accession>A0A7H9CFP4</accession>
<evidence type="ECO:0000313" key="2">
    <source>
        <dbReference type="Proteomes" id="UP000509414"/>
    </source>
</evidence>
<reference evidence="1 2" key="1">
    <citation type="submission" date="2020-02" db="EMBL/GenBank/DDBJ databases">
        <title>Complete genome sequence of the novel Campylobacter species Candidatus Campylobacter infans.</title>
        <authorList>
            <person name="Duim B."/>
            <person name="Zomer A."/>
            <person name="van der Graaf L."/>
            <person name="Wagenaar J."/>
        </authorList>
    </citation>
    <scope>NUCLEOTIDE SEQUENCE [LARGE SCALE GENOMIC DNA]</scope>
    <source>
        <strain evidence="1 2">19S00001</strain>
    </source>
</reference>
<dbReference type="RefSeq" id="WP_178697236.1">
    <property type="nucleotide sequence ID" value="NZ_CP049075.1"/>
</dbReference>
<dbReference type="EMBL" id="CP049075">
    <property type="protein sequence ID" value="QLI04916.1"/>
    <property type="molecule type" value="Genomic_DNA"/>
</dbReference>
<dbReference type="InterPro" id="IPR035931">
    <property type="entry name" value="YlxR-like_sf"/>
</dbReference>
<organism evidence="1 2">
    <name type="scientific">Candidatus Campylobacter infans</name>
    <dbReference type="NCBI Taxonomy" id="2561898"/>
    <lineage>
        <taxon>Bacteria</taxon>
        <taxon>Pseudomonadati</taxon>
        <taxon>Campylobacterota</taxon>
        <taxon>Epsilonproteobacteria</taxon>
        <taxon>Campylobacterales</taxon>
        <taxon>Campylobacteraceae</taxon>
        <taxon>Campylobacter</taxon>
    </lineage>
</organism>
<name>A0A7H9CFP4_9BACT</name>
<dbReference type="Proteomes" id="UP000509414">
    <property type="component" value="Chromosome"/>
</dbReference>
<proteinExistence type="predicted"/>